<gene>
    <name evidence="3" type="ORF">ACFP2T_37635</name>
</gene>
<feature type="region of interest" description="Disordered" evidence="1">
    <location>
        <begin position="125"/>
        <end position="154"/>
    </location>
</feature>
<comment type="caution">
    <text evidence="3">The sequence shown here is derived from an EMBL/GenBank/DDBJ whole genome shotgun (WGS) entry which is preliminary data.</text>
</comment>
<keyword evidence="2" id="KW-0472">Membrane</keyword>
<dbReference type="EMBL" id="JBHSPR010000053">
    <property type="protein sequence ID" value="MFC6021872.1"/>
    <property type="molecule type" value="Genomic_DNA"/>
</dbReference>
<keyword evidence="2" id="KW-0812">Transmembrane</keyword>
<accession>A0ABW1KJB1</accession>
<reference evidence="4" key="1">
    <citation type="journal article" date="2019" name="Int. J. Syst. Evol. Microbiol.">
        <title>The Global Catalogue of Microorganisms (GCM) 10K type strain sequencing project: providing services to taxonomists for standard genome sequencing and annotation.</title>
        <authorList>
            <consortium name="The Broad Institute Genomics Platform"/>
            <consortium name="The Broad Institute Genome Sequencing Center for Infectious Disease"/>
            <person name="Wu L."/>
            <person name="Ma J."/>
        </authorList>
    </citation>
    <scope>NUCLEOTIDE SEQUENCE [LARGE SCALE GENOMIC DNA]</scope>
    <source>
        <strain evidence="4">ZS-35-S2</strain>
    </source>
</reference>
<protein>
    <submittedName>
        <fullName evidence="3">Uncharacterized protein</fullName>
    </submittedName>
</protein>
<name>A0ABW1KJB1_9ACTN</name>
<dbReference type="RefSeq" id="WP_377430645.1">
    <property type="nucleotide sequence ID" value="NZ_JBHSPR010000053.1"/>
</dbReference>
<organism evidence="3 4">
    <name type="scientific">Plantactinospora solaniradicis</name>
    <dbReference type="NCBI Taxonomy" id="1723736"/>
    <lineage>
        <taxon>Bacteria</taxon>
        <taxon>Bacillati</taxon>
        <taxon>Actinomycetota</taxon>
        <taxon>Actinomycetes</taxon>
        <taxon>Micromonosporales</taxon>
        <taxon>Micromonosporaceae</taxon>
        <taxon>Plantactinospora</taxon>
    </lineage>
</organism>
<sequence length="325" mass="35979">MTPIGKKLKALSHNEGVRRVDLYSFLGEDLRALWHIKPFDGPELVRKKVAWQLDRLIKQLPREKHKVVARASFNIHDDPTSWLPDLTDRQEWLSRRKTEPRPSVRTSRRLMNRILADFEASLRASPPPVMPVTSDGAMQETELPDDGEQPSLDSQLDVETPLVPEPGIMPLVRGPRGCLLAVILVCLAAVAIPLLIFVIRAGTADDARNIPSPPVATEPSPTVEATASGKLYDAMQGSKGASVYSDPRGPSGNDGPKVKPWQKVKVSCKLYAPSLPSLDPDGYWYRLASEPWNNAYYAPANTFMNGDKPGENNHHTDWSIPDCPS</sequence>
<evidence type="ECO:0000313" key="3">
    <source>
        <dbReference type="EMBL" id="MFC6021872.1"/>
    </source>
</evidence>
<evidence type="ECO:0000256" key="2">
    <source>
        <dbReference type="SAM" id="Phobius"/>
    </source>
</evidence>
<keyword evidence="2" id="KW-1133">Transmembrane helix</keyword>
<keyword evidence="4" id="KW-1185">Reference proteome</keyword>
<feature type="transmembrane region" description="Helical" evidence="2">
    <location>
        <begin position="178"/>
        <end position="199"/>
    </location>
</feature>
<dbReference type="Proteomes" id="UP001596203">
    <property type="component" value="Unassembled WGS sequence"/>
</dbReference>
<proteinExistence type="predicted"/>
<feature type="region of interest" description="Disordered" evidence="1">
    <location>
        <begin position="239"/>
        <end position="259"/>
    </location>
</feature>
<evidence type="ECO:0000256" key="1">
    <source>
        <dbReference type="SAM" id="MobiDB-lite"/>
    </source>
</evidence>
<evidence type="ECO:0000313" key="4">
    <source>
        <dbReference type="Proteomes" id="UP001596203"/>
    </source>
</evidence>